<evidence type="ECO:0000256" key="4">
    <source>
        <dbReference type="ARBA" id="ARBA00022597"/>
    </source>
</evidence>
<evidence type="ECO:0000256" key="9">
    <source>
        <dbReference type="ARBA" id="ARBA00023136"/>
    </source>
</evidence>
<evidence type="ECO:0000256" key="10">
    <source>
        <dbReference type="ARBA" id="ARBA00023237"/>
    </source>
</evidence>
<evidence type="ECO:0000256" key="6">
    <source>
        <dbReference type="ARBA" id="ARBA00022729"/>
    </source>
</evidence>
<name>A0A447PS42_SALET</name>
<feature type="signal peptide" evidence="11">
    <location>
        <begin position="1"/>
        <end position="20"/>
    </location>
</feature>
<dbReference type="PANTHER" id="PTHR38105">
    <property type="entry name" value="OUTER MEMBRANE PROTEIN-RELATED-RELATED"/>
    <property type="match status" value="1"/>
</dbReference>
<evidence type="ECO:0000256" key="11">
    <source>
        <dbReference type="SAM" id="SignalP"/>
    </source>
</evidence>
<dbReference type="Proteomes" id="UP000277214">
    <property type="component" value="Chromosome 1"/>
</dbReference>
<evidence type="ECO:0000256" key="7">
    <source>
        <dbReference type="ARBA" id="ARBA00023065"/>
    </source>
</evidence>
<keyword evidence="5" id="KW-0812">Transmembrane</keyword>
<reference evidence="12 13" key="1">
    <citation type="submission" date="2018-12" db="EMBL/GenBank/DDBJ databases">
        <authorList>
            <consortium name="Pathogen Informatics"/>
        </authorList>
    </citation>
    <scope>NUCLEOTIDE SEQUENCE [LARGE SCALE GENOMIC DNA]</scope>
    <source>
        <strain evidence="12 13">NCTC8272</strain>
    </source>
</reference>
<dbReference type="Pfam" id="PF06178">
    <property type="entry name" value="KdgM"/>
    <property type="match status" value="1"/>
</dbReference>
<dbReference type="EMBL" id="LR134149">
    <property type="protein sequence ID" value="VEA41949.1"/>
    <property type="molecule type" value="Genomic_DNA"/>
</dbReference>
<accession>A0A447PS42</accession>
<proteinExistence type="predicted"/>
<dbReference type="InterPro" id="IPR053713">
    <property type="entry name" value="Bact_OM_Channel_sf"/>
</dbReference>
<dbReference type="NCBIfam" id="NF007434">
    <property type="entry name" value="PRK09980.1"/>
    <property type="match status" value="1"/>
</dbReference>
<keyword evidence="9" id="KW-0472">Membrane</keyword>
<keyword evidence="4" id="KW-0762">Sugar transport</keyword>
<dbReference type="GO" id="GO:0006811">
    <property type="term" value="P:monoatomic ion transport"/>
    <property type="evidence" value="ECO:0007669"/>
    <property type="project" value="UniProtKB-KW"/>
</dbReference>
<evidence type="ECO:0000256" key="5">
    <source>
        <dbReference type="ARBA" id="ARBA00022692"/>
    </source>
</evidence>
<evidence type="ECO:0000256" key="8">
    <source>
        <dbReference type="ARBA" id="ARBA00023114"/>
    </source>
</evidence>
<sequence length="203" mass="23703">MKSLNTLVILTSVISTSVFAGAYVENREAYNLASDQMEFMLRVGYNSDMGAGIMLTNTYTLQRDNELKHGYNEIEGWYPLFKPTDKLTIQPGGLINDKSIGSGGAVYLDVNYKFTPWFNLTVRNRYNHNNYSSTDLNGELDNNDSYEIGNYWNFTITDKFSYTFEPHYFYNVNDFNSSNGTKHHWEITNTFRYRINEHWLPYF</sequence>
<keyword evidence="8" id="KW-0626">Porin</keyword>
<organism evidence="12 13">
    <name type="scientific">Salmonella enterica I</name>
    <dbReference type="NCBI Taxonomy" id="59201"/>
    <lineage>
        <taxon>Bacteria</taxon>
        <taxon>Pseudomonadati</taxon>
        <taxon>Pseudomonadota</taxon>
        <taxon>Gammaproteobacteria</taxon>
        <taxon>Enterobacterales</taxon>
        <taxon>Enterobacteriaceae</taxon>
        <taxon>Salmonella</taxon>
    </lineage>
</organism>
<dbReference type="GO" id="GO:0009279">
    <property type="term" value="C:cell outer membrane"/>
    <property type="evidence" value="ECO:0007669"/>
    <property type="project" value="UniProtKB-SubCell"/>
</dbReference>
<feature type="chain" id="PRO_5019421543" evidence="11">
    <location>
        <begin position="21"/>
        <end position="203"/>
    </location>
</feature>
<dbReference type="GO" id="GO:0015288">
    <property type="term" value="F:porin activity"/>
    <property type="evidence" value="ECO:0007669"/>
    <property type="project" value="UniProtKB-KW"/>
</dbReference>
<gene>
    <name evidence="12" type="primary">ompL</name>
    <name evidence="12" type="ORF">NCTC8272_04164</name>
</gene>
<keyword evidence="6 11" id="KW-0732">Signal</keyword>
<protein>
    <submittedName>
        <fullName evidence="12">KdgM Oligogalacturonate-specific porin protein</fullName>
    </submittedName>
</protein>
<dbReference type="Gene3D" id="2.40.160.40">
    <property type="entry name" value="monomeric porin ompg"/>
    <property type="match status" value="1"/>
</dbReference>
<dbReference type="AlphaFoldDB" id="A0A447PS42"/>
<keyword evidence="3" id="KW-1134">Transmembrane beta strand</keyword>
<dbReference type="PANTHER" id="PTHR38105:SF2">
    <property type="entry name" value="N-ACETYLNEURAMINIC ACID OUTER MEMBRANE CHANNEL PROTEIN NANC-RELATED"/>
    <property type="match status" value="1"/>
</dbReference>
<evidence type="ECO:0000313" key="13">
    <source>
        <dbReference type="Proteomes" id="UP000277214"/>
    </source>
</evidence>
<keyword evidence="10" id="KW-0998">Cell outer membrane</keyword>
<dbReference type="GO" id="GO:0046930">
    <property type="term" value="C:pore complex"/>
    <property type="evidence" value="ECO:0007669"/>
    <property type="project" value="UniProtKB-KW"/>
</dbReference>
<keyword evidence="7" id="KW-0406">Ion transport</keyword>
<evidence type="ECO:0000256" key="2">
    <source>
        <dbReference type="ARBA" id="ARBA00022448"/>
    </source>
</evidence>
<evidence type="ECO:0000256" key="1">
    <source>
        <dbReference type="ARBA" id="ARBA00004442"/>
    </source>
</evidence>
<comment type="subcellular location">
    <subcellularLocation>
        <location evidence="1">Cell outer membrane</location>
    </subcellularLocation>
</comment>
<dbReference type="InterPro" id="IPR009331">
    <property type="entry name" value="Oligogalacturonate-sp_porin"/>
</dbReference>
<evidence type="ECO:0000313" key="12">
    <source>
        <dbReference type="EMBL" id="VEA41949.1"/>
    </source>
</evidence>
<keyword evidence="2" id="KW-0813">Transport</keyword>
<evidence type="ECO:0000256" key="3">
    <source>
        <dbReference type="ARBA" id="ARBA00022452"/>
    </source>
</evidence>
<dbReference type="GO" id="GO:0015772">
    <property type="term" value="P:oligosaccharide transport"/>
    <property type="evidence" value="ECO:0007669"/>
    <property type="project" value="TreeGrafter"/>
</dbReference>